<dbReference type="InterPro" id="IPR051122">
    <property type="entry name" value="SDR_DHRS6-like"/>
</dbReference>
<dbReference type="OrthoDB" id="9178657at2"/>
<dbReference type="PANTHER" id="PTHR43477">
    <property type="entry name" value="DIHYDROANTICAPSIN 7-DEHYDROGENASE"/>
    <property type="match status" value="1"/>
</dbReference>
<dbReference type="Proteomes" id="UP000318405">
    <property type="component" value="Unassembled WGS sequence"/>
</dbReference>
<dbReference type="AlphaFoldDB" id="A0A556AWT8"/>
<comment type="caution">
    <text evidence="3">The sequence shown here is derived from an EMBL/GenBank/DDBJ whole genome shotgun (WGS) entry which is preliminary data.</text>
</comment>
<dbReference type="GO" id="GO:0016491">
    <property type="term" value="F:oxidoreductase activity"/>
    <property type="evidence" value="ECO:0007669"/>
    <property type="project" value="UniProtKB-KW"/>
</dbReference>
<dbReference type="PANTHER" id="PTHR43477:SF1">
    <property type="entry name" value="DIHYDROANTICAPSIN 7-DEHYDROGENASE"/>
    <property type="match status" value="1"/>
</dbReference>
<accession>A0A556AWT8</accession>
<evidence type="ECO:0000256" key="2">
    <source>
        <dbReference type="ARBA" id="ARBA00023002"/>
    </source>
</evidence>
<dbReference type="FunFam" id="3.40.50.720:FF:000084">
    <property type="entry name" value="Short-chain dehydrogenase reductase"/>
    <property type="match status" value="1"/>
</dbReference>
<dbReference type="Pfam" id="PF13561">
    <property type="entry name" value="adh_short_C2"/>
    <property type="match status" value="1"/>
</dbReference>
<dbReference type="InterPro" id="IPR002347">
    <property type="entry name" value="SDR_fam"/>
</dbReference>
<dbReference type="PRINTS" id="PR00081">
    <property type="entry name" value="GDHRDH"/>
</dbReference>
<evidence type="ECO:0000313" key="4">
    <source>
        <dbReference type="Proteomes" id="UP000318405"/>
    </source>
</evidence>
<comment type="similarity">
    <text evidence="1">Belongs to the short-chain dehydrogenases/reductases (SDR) family.</text>
</comment>
<dbReference type="CDD" id="cd05233">
    <property type="entry name" value="SDR_c"/>
    <property type="match status" value="1"/>
</dbReference>
<sequence length="257" mass="27779">MKDKVAVVIGAGCMEPQAGIGATCAELYAREGAKVLCADLSLKAARATAERIVQAGGQADAMQVDVGDAGQLRALRDKCMELYGRSDVLHNNVGIWDLAPLEDISEASWDRVMDINVKGALLAIQIFLPDMLARAKGSVINTSSIASKKWGPTPFLAYYTSKAALNQMTRVLARQYAEKGVRFNLVLPGLIDTPHAHRMAQGGQEEIERLRKIRDSRCPMGFQGQAMDIAHAALFLACDESRYVTGLELMVDGGLSL</sequence>
<keyword evidence="4" id="KW-1185">Reference proteome</keyword>
<reference evidence="3 4" key="1">
    <citation type="submission" date="2019-07" db="EMBL/GenBank/DDBJ databases">
        <title>Qingshengfaniella alkalisoli gen. nov., sp. nov., isolated from saline soil.</title>
        <authorList>
            <person name="Xu L."/>
            <person name="Huang X.-X."/>
            <person name="Sun J.-Q."/>
        </authorList>
    </citation>
    <scope>NUCLEOTIDE SEQUENCE [LARGE SCALE GENOMIC DNA]</scope>
    <source>
        <strain evidence="3 4">DSM 27279</strain>
    </source>
</reference>
<proteinExistence type="inferred from homology"/>
<organism evidence="3 4">
    <name type="scientific">Verticiella sediminum</name>
    <dbReference type="NCBI Taxonomy" id="1247510"/>
    <lineage>
        <taxon>Bacteria</taxon>
        <taxon>Pseudomonadati</taxon>
        <taxon>Pseudomonadota</taxon>
        <taxon>Betaproteobacteria</taxon>
        <taxon>Burkholderiales</taxon>
        <taxon>Alcaligenaceae</taxon>
        <taxon>Verticiella</taxon>
    </lineage>
</organism>
<dbReference type="Gene3D" id="3.40.50.720">
    <property type="entry name" value="NAD(P)-binding Rossmann-like Domain"/>
    <property type="match status" value="1"/>
</dbReference>
<gene>
    <name evidence="3" type="ORF">FOZ76_06270</name>
</gene>
<evidence type="ECO:0000256" key="1">
    <source>
        <dbReference type="ARBA" id="ARBA00006484"/>
    </source>
</evidence>
<evidence type="ECO:0000313" key="3">
    <source>
        <dbReference type="EMBL" id="TSH97408.1"/>
    </source>
</evidence>
<name>A0A556AWT8_9BURK</name>
<keyword evidence="2" id="KW-0560">Oxidoreductase</keyword>
<dbReference type="PRINTS" id="PR00080">
    <property type="entry name" value="SDRFAMILY"/>
</dbReference>
<dbReference type="InterPro" id="IPR036291">
    <property type="entry name" value="NAD(P)-bd_dom_sf"/>
</dbReference>
<dbReference type="SUPFAM" id="SSF51735">
    <property type="entry name" value="NAD(P)-binding Rossmann-fold domains"/>
    <property type="match status" value="1"/>
</dbReference>
<protein>
    <submittedName>
        <fullName evidence="3">SDR family oxidoreductase</fullName>
    </submittedName>
</protein>
<dbReference type="EMBL" id="VLTJ01000010">
    <property type="protein sequence ID" value="TSH97408.1"/>
    <property type="molecule type" value="Genomic_DNA"/>
</dbReference>